<feature type="transmembrane region" description="Helical" evidence="3">
    <location>
        <begin position="60"/>
        <end position="81"/>
    </location>
</feature>
<organism evidence="4 5">
    <name type="scientific">Kushneria marisflavi</name>
    <dbReference type="NCBI Taxonomy" id="157779"/>
    <lineage>
        <taxon>Bacteria</taxon>
        <taxon>Pseudomonadati</taxon>
        <taxon>Pseudomonadota</taxon>
        <taxon>Gammaproteobacteria</taxon>
        <taxon>Oceanospirillales</taxon>
        <taxon>Halomonadaceae</taxon>
        <taxon>Kushneria</taxon>
    </lineage>
</organism>
<evidence type="ECO:0008006" key="6">
    <source>
        <dbReference type="Google" id="ProtNLM"/>
    </source>
</evidence>
<evidence type="ECO:0000313" key="5">
    <source>
        <dbReference type="Proteomes" id="UP000194457"/>
    </source>
</evidence>
<keyword evidence="1 2" id="KW-0808">Transferase</keyword>
<dbReference type="PROSITE" id="PS00379">
    <property type="entry name" value="CDP_ALCOHOL_P_TRANSF"/>
    <property type="match status" value="1"/>
</dbReference>
<dbReference type="InterPro" id="IPR000462">
    <property type="entry name" value="CDP-OH_P_trans"/>
</dbReference>
<dbReference type="Proteomes" id="UP000194457">
    <property type="component" value="Chromosome"/>
</dbReference>
<dbReference type="KEGG" id="kma:B9H00_02250"/>
<keyword evidence="3" id="KW-1133">Transmembrane helix</keyword>
<feature type="transmembrane region" description="Helical" evidence="3">
    <location>
        <begin position="120"/>
        <end position="140"/>
    </location>
</feature>
<dbReference type="EMBL" id="CP021358">
    <property type="protein sequence ID" value="ART62037.1"/>
    <property type="molecule type" value="Genomic_DNA"/>
</dbReference>
<evidence type="ECO:0000313" key="4">
    <source>
        <dbReference type="EMBL" id="ART62037.1"/>
    </source>
</evidence>
<keyword evidence="3" id="KW-0812">Transmembrane</keyword>
<evidence type="ECO:0000256" key="2">
    <source>
        <dbReference type="RuleBase" id="RU003750"/>
    </source>
</evidence>
<feature type="transmembrane region" description="Helical" evidence="3">
    <location>
        <begin position="33"/>
        <end position="54"/>
    </location>
</feature>
<comment type="similarity">
    <text evidence="2">Belongs to the CDP-alcohol phosphatidyltransferase class-I family.</text>
</comment>
<dbReference type="AlphaFoldDB" id="A0A240UKK7"/>
<dbReference type="GO" id="GO:0008654">
    <property type="term" value="P:phospholipid biosynthetic process"/>
    <property type="evidence" value="ECO:0007669"/>
    <property type="project" value="InterPro"/>
</dbReference>
<sequence>MIDQEYLPTGKEGSDMSEQRIVVRQPMWPASSVLMELLAGGIGLMLLVALLHLVCGAPTLLYPVAGGVYLALSGIIVHGWPEGQQRFGWANRVTLMRAILIVLLTAMLPLPAFINEHHLMVFATALTALALDGVDGWVARRSHTESRFGARLDMELDAFFILMLCLMLVIQGKAGAWIMAIGAMRYAFVAAARVWHWLDEELPVSYRRKTICVWQVSTLMTCLLPWVTTPWSNLALALSLLLLMISFAMDTVYLYRRAAV</sequence>
<feature type="transmembrane region" description="Helical" evidence="3">
    <location>
        <begin position="93"/>
        <end position="114"/>
    </location>
</feature>
<dbReference type="GO" id="GO:0016020">
    <property type="term" value="C:membrane"/>
    <property type="evidence" value="ECO:0007669"/>
    <property type="project" value="InterPro"/>
</dbReference>
<accession>A0A240UKK7</accession>
<dbReference type="Gene3D" id="1.20.120.1760">
    <property type="match status" value="1"/>
</dbReference>
<keyword evidence="3" id="KW-0472">Membrane</keyword>
<protein>
    <recommendedName>
        <fullName evidence="6">CDP-alcohol phosphatidyltransferase</fullName>
    </recommendedName>
</protein>
<gene>
    <name evidence="4" type="ORF">B9H00_02250</name>
</gene>
<name>A0A240UKK7_9GAMM</name>
<dbReference type="Pfam" id="PF01066">
    <property type="entry name" value="CDP-OH_P_transf"/>
    <property type="match status" value="1"/>
</dbReference>
<dbReference type="InterPro" id="IPR043130">
    <property type="entry name" value="CDP-OH_PTrfase_TM_dom"/>
</dbReference>
<keyword evidence="5" id="KW-1185">Reference proteome</keyword>
<proteinExistence type="inferred from homology"/>
<feature type="transmembrane region" description="Helical" evidence="3">
    <location>
        <begin position="234"/>
        <end position="255"/>
    </location>
</feature>
<dbReference type="GO" id="GO:0016780">
    <property type="term" value="F:phosphotransferase activity, for other substituted phosphate groups"/>
    <property type="evidence" value="ECO:0007669"/>
    <property type="project" value="InterPro"/>
</dbReference>
<evidence type="ECO:0000256" key="1">
    <source>
        <dbReference type="ARBA" id="ARBA00022679"/>
    </source>
</evidence>
<evidence type="ECO:0000256" key="3">
    <source>
        <dbReference type="SAM" id="Phobius"/>
    </source>
</evidence>
<feature type="transmembrane region" description="Helical" evidence="3">
    <location>
        <begin position="152"/>
        <end position="170"/>
    </location>
</feature>
<reference evidence="4 5" key="1">
    <citation type="submission" date="2017-05" db="EMBL/GenBank/DDBJ databases">
        <authorList>
            <person name="Song R."/>
            <person name="Chenine A.L."/>
            <person name="Ruprecht R.M."/>
        </authorList>
    </citation>
    <scope>NUCLEOTIDE SEQUENCE [LARGE SCALE GENOMIC DNA]</scope>
    <source>
        <strain evidence="4">SW32</strain>
    </source>
</reference>
<dbReference type="InterPro" id="IPR048254">
    <property type="entry name" value="CDP_ALCOHOL_P_TRANSF_CS"/>
</dbReference>